<proteinExistence type="predicted"/>
<dbReference type="PANTHER" id="PTHR46796">
    <property type="entry name" value="HTH-TYPE TRANSCRIPTIONAL ACTIVATOR RHAS-RELATED"/>
    <property type="match status" value="1"/>
</dbReference>
<gene>
    <name evidence="5" type="ORF">GGR88_002565</name>
</gene>
<evidence type="ECO:0000256" key="1">
    <source>
        <dbReference type="ARBA" id="ARBA00023015"/>
    </source>
</evidence>
<sequence length="268" mass="29486">MGRDVYNAIPPEPSLAGDIEEFFERRFEAGAVELSHCADHARIGLALSGNVEFSFPDGRRQRMCSPTIIGPSTRVSLVRMDGPVHIFGVVLKPPAWGDLCNGGCARLIDRAFPASALLGHGVNALAPVLSDAPDFETRVAIASAYARGLRDAAPMNAFNASFATVVDQWLASSERPRIETLVGMSHLSRRQVERLCKLLYGVPPRMLARRHRALRAAELLLRETNVDEVIGQGFYDQSHLIRELKHFTGLTPRRLGSVSRGQFLGTRF</sequence>
<evidence type="ECO:0000313" key="5">
    <source>
        <dbReference type="EMBL" id="NJC35051.1"/>
    </source>
</evidence>
<dbReference type="InterPro" id="IPR018060">
    <property type="entry name" value="HTH_AraC"/>
</dbReference>
<evidence type="ECO:0000256" key="3">
    <source>
        <dbReference type="ARBA" id="ARBA00023163"/>
    </source>
</evidence>
<evidence type="ECO:0000256" key="2">
    <source>
        <dbReference type="ARBA" id="ARBA00023125"/>
    </source>
</evidence>
<dbReference type="Proteomes" id="UP000734218">
    <property type="component" value="Unassembled WGS sequence"/>
</dbReference>
<evidence type="ECO:0000313" key="6">
    <source>
        <dbReference type="Proteomes" id="UP000734218"/>
    </source>
</evidence>
<dbReference type="Gene3D" id="1.10.10.60">
    <property type="entry name" value="Homeodomain-like"/>
    <property type="match status" value="1"/>
</dbReference>
<keyword evidence="3" id="KW-0804">Transcription</keyword>
<dbReference type="InterPro" id="IPR050204">
    <property type="entry name" value="AraC_XylS_family_regulators"/>
</dbReference>
<evidence type="ECO:0000259" key="4">
    <source>
        <dbReference type="PROSITE" id="PS01124"/>
    </source>
</evidence>
<dbReference type="SMART" id="SM00342">
    <property type="entry name" value="HTH_ARAC"/>
    <property type="match status" value="1"/>
</dbReference>
<dbReference type="EMBL" id="JAATJE010000002">
    <property type="protein sequence ID" value="NJC35051.1"/>
    <property type="molecule type" value="Genomic_DNA"/>
</dbReference>
<keyword evidence="2" id="KW-0238">DNA-binding</keyword>
<comment type="caution">
    <text evidence="5">The sequence shown here is derived from an EMBL/GenBank/DDBJ whole genome shotgun (WGS) entry which is preliminary data.</text>
</comment>
<dbReference type="Pfam" id="PF12833">
    <property type="entry name" value="HTH_18"/>
    <property type="match status" value="1"/>
</dbReference>
<keyword evidence="6" id="KW-1185">Reference proteome</keyword>
<reference evidence="5 6" key="1">
    <citation type="submission" date="2020-03" db="EMBL/GenBank/DDBJ databases">
        <title>Genomic Encyclopedia of Type Strains, Phase IV (KMG-IV): sequencing the most valuable type-strain genomes for metagenomic binning, comparative biology and taxonomic classification.</title>
        <authorList>
            <person name="Goeker M."/>
        </authorList>
    </citation>
    <scope>NUCLEOTIDE SEQUENCE [LARGE SCALE GENOMIC DNA]</scope>
    <source>
        <strain evidence="5 6">DSM 27651</strain>
    </source>
</reference>
<protein>
    <submittedName>
        <fullName evidence="5">AraC-like DNA-binding protein</fullName>
    </submittedName>
</protein>
<feature type="domain" description="HTH araC/xylS-type" evidence="4">
    <location>
        <begin position="160"/>
        <end position="258"/>
    </location>
</feature>
<dbReference type="RefSeq" id="WP_167955573.1">
    <property type="nucleotide sequence ID" value="NZ_JAATJE010000002.1"/>
</dbReference>
<organism evidence="5 6">
    <name type="scientific">Sphingomonas jejuensis</name>
    <dbReference type="NCBI Taxonomy" id="904715"/>
    <lineage>
        <taxon>Bacteria</taxon>
        <taxon>Pseudomonadati</taxon>
        <taxon>Pseudomonadota</taxon>
        <taxon>Alphaproteobacteria</taxon>
        <taxon>Sphingomonadales</taxon>
        <taxon>Sphingomonadaceae</taxon>
        <taxon>Sphingomonas</taxon>
    </lineage>
</organism>
<accession>A0ABX0XNU3</accession>
<keyword evidence="1" id="KW-0805">Transcription regulation</keyword>
<name>A0ABX0XNU3_9SPHN</name>
<dbReference type="PROSITE" id="PS01124">
    <property type="entry name" value="HTH_ARAC_FAMILY_2"/>
    <property type="match status" value="1"/>
</dbReference>